<evidence type="ECO:0000256" key="3">
    <source>
        <dbReference type="ARBA" id="ARBA00023004"/>
    </source>
</evidence>
<keyword evidence="4" id="KW-0045">Antibiotic biosynthesis</keyword>
<dbReference type="PANTHER" id="PTHR10696">
    <property type="entry name" value="GAMMA-BUTYROBETAINE HYDROXYLASE-RELATED"/>
    <property type="match status" value="1"/>
</dbReference>
<keyword evidence="3" id="KW-0408">Iron</keyword>
<evidence type="ECO:0000256" key="4">
    <source>
        <dbReference type="ARBA" id="ARBA00023194"/>
    </source>
</evidence>
<feature type="compositionally biased region" description="Polar residues" evidence="5">
    <location>
        <begin position="61"/>
        <end position="76"/>
    </location>
</feature>
<dbReference type="EMBL" id="CP157974">
    <property type="protein sequence ID" value="XBT79793.1"/>
    <property type="molecule type" value="Genomic_DNA"/>
</dbReference>
<feature type="domain" description="TauD/TfdA-like" evidence="6">
    <location>
        <begin position="6"/>
        <end position="232"/>
    </location>
</feature>
<sequence length="259" mass="28360">MRDVDDLPHVDLCDPGSAARILSGLTTHGTTIFHGGAESDDLLCTARALIKIRRHRDSDSDGVTTMAQRPSPNDGRTSVAGFTDRALWPHTEGSAVCRPPRVLMLACLRPAQTGGRTHLVDGRDLYDEIARTEPAILAALSQPRSAYFGGGSGHLGAVFEQTTEGRIAVRLRLDELARFAPMLMPSIDRLRALVQQHTIPIDLREGHGYILLNDRWLHGRTRFNGNRMMLRIIGDPLPTYALPSGFRPPEAPQPAPPTT</sequence>
<keyword evidence="2" id="KW-0560">Oxidoreductase</keyword>
<dbReference type="RefSeq" id="WP_349876271.1">
    <property type="nucleotide sequence ID" value="NZ_CP157974.1"/>
</dbReference>
<organism evidence="7">
    <name type="scientific">Micromonospora sp. HUAS YX12</name>
    <dbReference type="NCBI Taxonomy" id="3156396"/>
    <lineage>
        <taxon>Bacteria</taxon>
        <taxon>Bacillati</taxon>
        <taxon>Actinomycetota</taxon>
        <taxon>Actinomycetes</taxon>
        <taxon>Micromonosporales</taxon>
        <taxon>Micromonosporaceae</taxon>
        <taxon>Micromonospora</taxon>
    </lineage>
</organism>
<dbReference type="InterPro" id="IPR042098">
    <property type="entry name" value="TauD-like_sf"/>
</dbReference>
<evidence type="ECO:0000256" key="5">
    <source>
        <dbReference type="SAM" id="MobiDB-lite"/>
    </source>
</evidence>
<evidence type="ECO:0000259" key="6">
    <source>
        <dbReference type="Pfam" id="PF02668"/>
    </source>
</evidence>
<keyword evidence="7" id="KW-0223">Dioxygenase</keyword>
<accession>A0AAU7QUM1</accession>
<comment type="cofactor">
    <cofactor evidence="1">
        <name>Fe(2+)</name>
        <dbReference type="ChEBI" id="CHEBI:29033"/>
    </cofactor>
</comment>
<gene>
    <name evidence="7" type="ORF">ABIH81_19240</name>
</gene>
<evidence type="ECO:0000256" key="2">
    <source>
        <dbReference type="ARBA" id="ARBA00023002"/>
    </source>
</evidence>
<dbReference type="InterPro" id="IPR003819">
    <property type="entry name" value="TauD/TfdA-like"/>
</dbReference>
<name>A0AAU7QUM1_9ACTN</name>
<dbReference type="Gene3D" id="3.60.130.10">
    <property type="entry name" value="Clavaminate synthase-like"/>
    <property type="match status" value="1"/>
</dbReference>
<feature type="region of interest" description="Disordered" evidence="5">
    <location>
        <begin position="58"/>
        <end position="79"/>
    </location>
</feature>
<dbReference type="InterPro" id="IPR050411">
    <property type="entry name" value="AlphaKG_dependent_hydroxylases"/>
</dbReference>
<proteinExistence type="predicted"/>
<evidence type="ECO:0000313" key="7">
    <source>
        <dbReference type="EMBL" id="XBT79793.1"/>
    </source>
</evidence>
<dbReference type="GO" id="GO:0051213">
    <property type="term" value="F:dioxygenase activity"/>
    <property type="evidence" value="ECO:0007669"/>
    <property type="project" value="UniProtKB-KW"/>
</dbReference>
<dbReference type="Pfam" id="PF02668">
    <property type="entry name" value="TauD"/>
    <property type="match status" value="1"/>
</dbReference>
<dbReference type="GO" id="GO:0017000">
    <property type="term" value="P:antibiotic biosynthetic process"/>
    <property type="evidence" value="ECO:0007669"/>
    <property type="project" value="UniProtKB-KW"/>
</dbReference>
<protein>
    <submittedName>
        <fullName evidence="7">TauD/TfdA family dioxygenase</fullName>
    </submittedName>
</protein>
<evidence type="ECO:0000256" key="1">
    <source>
        <dbReference type="ARBA" id="ARBA00001954"/>
    </source>
</evidence>
<dbReference type="SUPFAM" id="SSF51197">
    <property type="entry name" value="Clavaminate synthase-like"/>
    <property type="match status" value="1"/>
</dbReference>
<reference evidence="7" key="1">
    <citation type="submission" date="2024-06" db="EMBL/GenBank/DDBJ databases">
        <title>Micromonospora sp. strain HUAS YX12 genome sequences.</title>
        <authorList>
            <person name="Mo P."/>
        </authorList>
    </citation>
    <scope>NUCLEOTIDE SEQUENCE</scope>
    <source>
        <strain evidence="7">HUAS YX12</strain>
    </source>
</reference>
<dbReference type="AlphaFoldDB" id="A0AAU7QUM1"/>
<dbReference type="PANTHER" id="PTHR10696:SF56">
    <property type="entry name" value="TAUD_TFDA-LIKE DOMAIN-CONTAINING PROTEIN"/>
    <property type="match status" value="1"/>
</dbReference>